<feature type="transmembrane region" description="Helical" evidence="1">
    <location>
        <begin position="50"/>
        <end position="75"/>
    </location>
</feature>
<keyword evidence="1" id="KW-0812">Transmembrane</keyword>
<dbReference type="EMBL" id="ML119111">
    <property type="protein sequence ID" value="RPB15798.1"/>
    <property type="molecule type" value="Genomic_DNA"/>
</dbReference>
<sequence>MDSQTLNKAGYTPEPFLRALEKVTNPPRLAVDRDLEAQLKDECKTTGLSIIVMNCVGACCWLLEFWIMYVVWCWIEELRAQI</sequence>
<keyword evidence="1" id="KW-0472">Membrane</keyword>
<dbReference type="OrthoDB" id="10310856at2759"/>
<keyword evidence="1" id="KW-1133">Transmembrane helix</keyword>
<dbReference type="InParanoid" id="A0A3N4L263"/>
<gene>
    <name evidence="2" type="ORF">P167DRAFT_378723</name>
</gene>
<reference evidence="2 3" key="1">
    <citation type="journal article" date="2018" name="Nat. Ecol. Evol.">
        <title>Pezizomycetes genomes reveal the molecular basis of ectomycorrhizal truffle lifestyle.</title>
        <authorList>
            <person name="Murat C."/>
            <person name="Payen T."/>
            <person name="Noel B."/>
            <person name="Kuo A."/>
            <person name="Morin E."/>
            <person name="Chen J."/>
            <person name="Kohler A."/>
            <person name="Krizsan K."/>
            <person name="Balestrini R."/>
            <person name="Da Silva C."/>
            <person name="Montanini B."/>
            <person name="Hainaut M."/>
            <person name="Levati E."/>
            <person name="Barry K.W."/>
            <person name="Belfiori B."/>
            <person name="Cichocki N."/>
            <person name="Clum A."/>
            <person name="Dockter R.B."/>
            <person name="Fauchery L."/>
            <person name="Guy J."/>
            <person name="Iotti M."/>
            <person name="Le Tacon F."/>
            <person name="Lindquist E.A."/>
            <person name="Lipzen A."/>
            <person name="Malagnac F."/>
            <person name="Mello A."/>
            <person name="Molinier V."/>
            <person name="Miyauchi S."/>
            <person name="Poulain J."/>
            <person name="Riccioni C."/>
            <person name="Rubini A."/>
            <person name="Sitrit Y."/>
            <person name="Splivallo R."/>
            <person name="Traeger S."/>
            <person name="Wang M."/>
            <person name="Zifcakova L."/>
            <person name="Wipf D."/>
            <person name="Zambonelli A."/>
            <person name="Paolocci F."/>
            <person name="Nowrousian M."/>
            <person name="Ottonello S."/>
            <person name="Baldrian P."/>
            <person name="Spatafora J.W."/>
            <person name="Henrissat B."/>
            <person name="Nagy L.G."/>
            <person name="Aury J.M."/>
            <person name="Wincker P."/>
            <person name="Grigoriev I.V."/>
            <person name="Bonfante P."/>
            <person name="Martin F.M."/>
        </authorList>
    </citation>
    <scope>NUCLEOTIDE SEQUENCE [LARGE SCALE GENOMIC DNA]</scope>
    <source>
        <strain evidence="2 3">CCBAS932</strain>
    </source>
</reference>
<dbReference type="Proteomes" id="UP000277580">
    <property type="component" value="Unassembled WGS sequence"/>
</dbReference>
<keyword evidence="3" id="KW-1185">Reference proteome</keyword>
<dbReference type="AlphaFoldDB" id="A0A3N4L263"/>
<proteinExistence type="predicted"/>
<protein>
    <submittedName>
        <fullName evidence="2">Uncharacterized protein</fullName>
    </submittedName>
</protein>
<evidence type="ECO:0000313" key="2">
    <source>
        <dbReference type="EMBL" id="RPB15798.1"/>
    </source>
</evidence>
<evidence type="ECO:0000256" key="1">
    <source>
        <dbReference type="SAM" id="Phobius"/>
    </source>
</evidence>
<accession>A0A3N4L263</accession>
<evidence type="ECO:0000313" key="3">
    <source>
        <dbReference type="Proteomes" id="UP000277580"/>
    </source>
</evidence>
<name>A0A3N4L263_9PEZI</name>
<organism evidence="2 3">
    <name type="scientific">Morchella conica CCBAS932</name>
    <dbReference type="NCBI Taxonomy" id="1392247"/>
    <lineage>
        <taxon>Eukaryota</taxon>
        <taxon>Fungi</taxon>
        <taxon>Dikarya</taxon>
        <taxon>Ascomycota</taxon>
        <taxon>Pezizomycotina</taxon>
        <taxon>Pezizomycetes</taxon>
        <taxon>Pezizales</taxon>
        <taxon>Morchellaceae</taxon>
        <taxon>Morchella</taxon>
    </lineage>
</organism>